<dbReference type="Pfam" id="PF19103">
    <property type="entry name" value="DUF5790"/>
    <property type="match status" value="1"/>
</dbReference>
<protein>
    <submittedName>
        <fullName evidence="2">DUF5790 family protein</fullName>
    </submittedName>
</protein>
<dbReference type="EMBL" id="JAKRVX010000001">
    <property type="protein sequence ID" value="MCL9815633.1"/>
    <property type="molecule type" value="Genomic_DNA"/>
</dbReference>
<organism evidence="2 3">
    <name type="scientific">Natronocalculus amylovorans</name>
    <dbReference type="NCBI Taxonomy" id="2917812"/>
    <lineage>
        <taxon>Archaea</taxon>
        <taxon>Methanobacteriati</taxon>
        <taxon>Methanobacteriota</taxon>
        <taxon>Stenosarchaea group</taxon>
        <taxon>Halobacteria</taxon>
        <taxon>Halobacteriales</taxon>
        <taxon>Haloferacaceae</taxon>
        <taxon>Natronocalculus</taxon>
    </lineage>
</organism>
<reference evidence="2" key="2">
    <citation type="submission" date="2022-02" db="EMBL/GenBank/DDBJ databases">
        <authorList>
            <person name="Elcheninov A.G."/>
            <person name="Sorokin D.Y."/>
            <person name="Kublanov I.V."/>
        </authorList>
    </citation>
    <scope>NUCLEOTIDE SEQUENCE</scope>
    <source>
        <strain evidence="2">AArc-St2</strain>
    </source>
</reference>
<gene>
    <name evidence="2" type="ORF">AArcSt2_01620</name>
</gene>
<accession>A0AAE3FUL8</accession>
<proteinExistence type="predicted"/>
<dbReference type="Proteomes" id="UP001203207">
    <property type="component" value="Unassembled WGS sequence"/>
</dbReference>
<dbReference type="RefSeq" id="WP_174652831.1">
    <property type="nucleotide sequence ID" value="NZ_JAKRVX010000001.1"/>
</dbReference>
<evidence type="ECO:0000256" key="1">
    <source>
        <dbReference type="SAM" id="MobiDB-lite"/>
    </source>
</evidence>
<name>A0AAE3FUL8_9EURY</name>
<feature type="region of interest" description="Disordered" evidence="1">
    <location>
        <begin position="126"/>
        <end position="149"/>
    </location>
</feature>
<dbReference type="InterPro" id="IPR043808">
    <property type="entry name" value="DUF5790"/>
</dbReference>
<reference evidence="2" key="1">
    <citation type="journal article" date="2022" name="Syst. Appl. Microbiol.">
        <title>Natronocalculus amylovorans gen. nov., sp. nov., and Natranaeroarchaeum aerophilus sp. nov., dominant culturable amylolytic natronoarchaea from hypersaline soda lakes in southwestern Siberia.</title>
        <authorList>
            <person name="Sorokin D.Y."/>
            <person name="Elcheninov A.G."/>
            <person name="Khizhniak T.V."/>
            <person name="Koenen M."/>
            <person name="Bale N.J."/>
            <person name="Damste J.S.S."/>
            <person name="Kublanov I.V."/>
        </authorList>
    </citation>
    <scope>NUCLEOTIDE SEQUENCE</scope>
    <source>
        <strain evidence="2">AArc-St2</strain>
    </source>
</reference>
<comment type="caution">
    <text evidence="2">The sequence shown here is derived from an EMBL/GenBank/DDBJ whole genome shotgun (WGS) entry which is preliminary data.</text>
</comment>
<evidence type="ECO:0000313" key="2">
    <source>
        <dbReference type="EMBL" id="MCL9815633.1"/>
    </source>
</evidence>
<dbReference type="AlphaFoldDB" id="A0AAE3FUL8"/>
<evidence type="ECO:0000313" key="3">
    <source>
        <dbReference type="Proteomes" id="UP001203207"/>
    </source>
</evidence>
<keyword evidence="3" id="KW-1185">Reference proteome</keyword>
<sequence>MSQSTFDDDDLFSEGADEMRADVEKHLDAAKAELPSAAEVWETDAENVLGVLNALKGALDVGDAADELRQAKKWYVIGERADAFEDADDLKTEIESVGELIEQISDAKEQVSSLAGTIPALKGALDDAESDVDLVDEGDDTAEAAESDD</sequence>